<evidence type="ECO:0000256" key="1">
    <source>
        <dbReference type="SAM" id="MobiDB-lite"/>
    </source>
</evidence>
<feature type="region of interest" description="Disordered" evidence="1">
    <location>
        <begin position="1"/>
        <end position="26"/>
    </location>
</feature>
<proteinExistence type="predicted"/>
<accession>A0A9P8I2B4</accession>
<feature type="transmembrane region" description="Helical" evidence="2">
    <location>
        <begin position="160"/>
        <end position="184"/>
    </location>
</feature>
<evidence type="ECO:0000256" key="2">
    <source>
        <dbReference type="SAM" id="Phobius"/>
    </source>
</evidence>
<feature type="transmembrane region" description="Helical" evidence="2">
    <location>
        <begin position="246"/>
        <end position="270"/>
    </location>
</feature>
<dbReference type="EMBL" id="JAGHQL010000091">
    <property type="protein sequence ID" value="KAH0538969.1"/>
    <property type="molecule type" value="Genomic_DNA"/>
</dbReference>
<protein>
    <recommendedName>
        <fullName evidence="5">Transmembrane protein</fullName>
    </recommendedName>
</protein>
<comment type="caution">
    <text evidence="3">The sequence shown here is derived from an EMBL/GenBank/DDBJ whole genome shotgun (WGS) entry which is preliminary data.</text>
</comment>
<sequence>MAPKGGGKGGGHGSGGSSGSSGGKSAPTNWNQQFKLAGSNFKKPIVIVALAVICLCVLGLLLVAAWSYAVKPNGRKAFKWFGLPFAITATVVYLGLKIADTFLKEFQKTVPDGYVLIYVVTEYFLLKSSVFLLLITHAVIRNRFSCIWKDSPRFRSWHLLHYAFGGVLFLLWFIAVIVDLIYYLKFLGSPINTTSPGALMWLARWKKVDTAFHCLYLVAAVDVLVCALVIYKGAQTRKVTSLISKYLLLIVAPVLLLRSLVLAIYSIVFTTLSHPYTQAADLAYAIFYGIPTVIIFATMVLIATQGDWFPEYQTVPQNNGNAYAAGPEYQTVPQNNGNAYAAGPEVYQGQAYPTQTAYDPQKGQPWMPPPPPPPGQHHYDTSYQRQM</sequence>
<evidence type="ECO:0000313" key="3">
    <source>
        <dbReference type="EMBL" id="KAH0538969.1"/>
    </source>
</evidence>
<keyword evidence="2" id="KW-1133">Transmembrane helix</keyword>
<reference evidence="3" key="1">
    <citation type="submission" date="2021-03" db="EMBL/GenBank/DDBJ databases">
        <title>Comparative genomics and phylogenomic investigation of the class Geoglossomycetes provide insights into ecological specialization and systematics.</title>
        <authorList>
            <person name="Melie T."/>
            <person name="Pirro S."/>
            <person name="Miller A.N."/>
            <person name="Quandt A."/>
        </authorList>
    </citation>
    <scope>NUCLEOTIDE SEQUENCE</scope>
    <source>
        <strain evidence="3">GBOQ0MN5Z8</strain>
    </source>
</reference>
<name>A0A9P8I2B4_9PEZI</name>
<feature type="transmembrane region" description="Helical" evidence="2">
    <location>
        <begin position="77"/>
        <end position="96"/>
    </location>
</feature>
<feature type="region of interest" description="Disordered" evidence="1">
    <location>
        <begin position="352"/>
        <end position="387"/>
    </location>
</feature>
<feature type="transmembrane region" description="Helical" evidence="2">
    <location>
        <begin position="210"/>
        <end position="234"/>
    </location>
</feature>
<evidence type="ECO:0000313" key="4">
    <source>
        <dbReference type="Proteomes" id="UP000698800"/>
    </source>
</evidence>
<feature type="transmembrane region" description="Helical" evidence="2">
    <location>
        <begin position="45"/>
        <end position="70"/>
    </location>
</feature>
<organism evidence="3 4">
    <name type="scientific">Glutinoglossum americanum</name>
    <dbReference type="NCBI Taxonomy" id="1670608"/>
    <lineage>
        <taxon>Eukaryota</taxon>
        <taxon>Fungi</taxon>
        <taxon>Dikarya</taxon>
        <taxon>Ascomycota</taxon>
        <taxon>Pezizomycotina</taxon>
        <taxon>Geoglossomycetes</taxon>
        <taxon>Geoglossales</taxon>
        <taxon>Geoglossaceae</taxon>
        <taxon>Glutinoglossum</taxon>
    </lineage>
</organism>
<dbReference type="Proteomes" id="UP000698800">
    <property type="component" value="Unassembled WGS sequence"/>
</dbReference>
<evidence type="ECO:0008006" key="5">
    <source>
        <dbReference type="Google" id="ProtNLM"/>
    </source>
</evidence>
<keyword evidence="2" id="KW-0812">Transmembrane</keyword>
<gene>
    <name evidence="3" type="ORF">FGG08_004484</name>
</gene>
<keyword evidence="4" id="KW-1185">Reference proteome</keyword>
<dbReference type="AlphaFoldDB" id="A0A9P8I2B4"/>
<dbReference type="OrthoDB" id="5419954at2759"/>
<keyword evidence="2" id="KW-0472">Membrane</keyword>
<feature type="transmembrane region" description="Helical" evidence="2">
    <location>
        <begin position="282"/>
        <end position="303"/>
    </location>
</feature>
<feature type="compositionally biased region" description="Pro residues" evidence="1">
    <location>
        <begin position="366"/>
        <end position="375"/>
    </location>
</feature>
<feature type="compositionally biased region" description="Gly residues" evidence="1">
    <location>
        <begin position="1"/>
        <end position="22"/>
    </location>
</feature>
<feature type="transmembrane region" description="Helical" evidence="2">
    <location>
        <begin position="116"/>
        <end position="140"/>
    </location>
</feature>